<evidence type="ECO:0000313" key="1">
    <source>
        <dbReference type="EMBL" id="CAH1002698.1"/>
    </source>
</evidence>
<evidence type="ECO:0008006" key="3">
    <source>
        <dbReference type="Google" id="ProtNLM"/>
    </source>
</evidence>
<gene>
    <name evidence="1" type="ORF">LEM8419_03570</name>
</gene>
<dbReference type="EMBL" id="CAKLPZ010000007">
    <property type="protein sequence ID" value="CAH1002698.1"/>
    <property type="molecule type" value="Genomic_DNA"/>
</dbReference>
<dbReference type="Pfam" id="PF03237">
    <property type="entry name" value="Terminase_6N"/>
    <property type="match status" value="1"/>
</dbReference>
<proteinExistence type="predicted"/>
<dbReference type="Gene3D" id="3.40.50.300">
    <property type="entry name" value="P-loop containing nucleotide triphosphate hydrolases"/>
    <property type="match status" value="1"/>
</dbReference>
<dbReference type="RefSeq" id="WP_238752520.1">
    <property type="nucleotide sequence ID" value="NZ_CAKLPZ010000007.1"/>
</dbReference>
<accession>A0ABN8FBG9</accession>
<protein>
    <recommendedName>
        <fullName evidence="3">Terminase</fullName>
    </recommendedName>
</protein>
<dbReference type="Proteomes" id="UP000837803">
    <property type="component" value="Unassembled WGS sequence"/>
</dbReference>
<dbReference type="Gene3D" id="3.30.420.280">
    <property type="match status" value="1"/>
</dbReference>
<sequence>MGVAPLYRTFGPPVSPTLYRTGPKTARRRKVKFTPHEGQKQLLRGRKRFNYVNCGRRFGKTSFGIFLLMHYALKGRPVAWFSPNYKDLSEIWKITKRAFEQAGLIANKNEQLKQIELTNGTVIDFWSLSDLDSGRGRKYALIIVDEVAKIRGFKEAWQQTLRPTLADYKGIAWLFSTPKGRNNDWYEVCTNLGPDAAYFEATSYMNPHLDKSEIDAARAELPEDVFAQEFLAKFVDMSEGLFFTEWDNRFVMNGKEQVKIDPTWPLYITFDFNIDPTTALLFQVYDELEGGIFFLEEHMVTGGTERLCADLQVYVDHPSLLFVTGDHSGNHGSTAAGLLPGGEYNTDYEIIKRQLKINDSQLIDTRTPNKRHILSRGLINYALKNELVWINESCSQLITDISTAVPTSNGKLLKDRKFFKNDALDAFRYGVHTQAMEGVESLRRLKELTTWSTEE</sequence>
<dbReference type="InterPro" id="IPR027417">
    <property type="entry name" value="P-loop_NTPase"/>
</dbReference>
<organism evidence="1 2">
    <name type="scientific">Neolewinella maritima</name>
    <dbReference type="NCBI Taxonomy" id="1383882"/>
    <lineage>
        <taxon>Bacteria</taxon>
        <taxon>Pseudomonadati</taxon>
        <taxon>Bacteroidota</taxon>
        <taxon>Saprospiria</taxon>
        <taxon>Saprospirales</taxon>
        <taxon>Lewinellaceae</taxon>
        <taxon>Neolewinella</taxon>
    </lineage>
</organism>
<evidence type="ECO:0000313" key="2">
    <source>
        <dbReference type="Proteomes" id="UP000837803"/>
    </source>
</evidence>
<comment type="caution">
    <text evidence="1">The sequence shown here is derived from an EMBL/GenBank/DDBJ whole genome shotgun (WGS) entry which is preliminary data.</text>
</comment>
<reference evidence="1" key="1">
    <citation type="submission" date="2021-12" db="EMBL/GenBank/DDBJ databases">
        <authorList>
            <person name="Rodrigo-Torres L."/>
            <person name="Arahal R. D."/>
            <person name="Lucena T."/>
        </authorList>
    </citation>
    <scope>NUCLEOTIDE SEQUENCE</scope>
    <source>
        <strain evidence="1">CECT 8419</strain>
    </source>
</reference>
<name>A0ABN8FBG9_9BACT</name>
<keyword evidence="2" id="KW-1185">Reference proteome</keyword>